<name>A0A251ZT10_9PROT</name>
<comment type="caution">
    <text evidence="2">The sequence shown here is derived from an EMBL/GenBank/DDBJ whole genome shotgun (WGS) entry which is preliminary data.</text>
</comment>
<organism evidence="2 3">
    <name type="scientific">Commensalibacter intestini</name>
    <dbReference type="NCBI Taxonomy" id="479936"/>
    <lineage>
        <taxon>Bacteria</taxon>
        <taxon>Pseudomonadati</taxon>
        <taxon>Pseudomonadota</taxon>
        <taxon>Alphaproteobacteria</taxon>
        <taxon>Acetobacterales</taxon>
        <taxon>Acetobacteraceae</taxon>
    </lineage>
</organism>
<proteinExistence type="predicted"/>
<sequence>MAKNSQTSDVTELEKEPVTPLEDNDLTKSKSEEQPQSDLTSDDNSKEQNGNQPSAPFVSTGKTTVTLLSLRTLRHNGIEYKGGTTLDLPTKDADRLIKNYYAVAGSMLPVGGIIVPKTHNPKAGSDVD</sequence>
<dbReference type="Proteomes" id="UP000194946">
    <property type="component" value="Unassembled WGS sequence"/>
</dbReference>
<dbReference type="EMBL" id="JOPB01000018">
    <property type="protein sequence ID" value="OUI77796.1"/>
    <property type="molecule type" value="Genomic_DNA"/>
</dbReference>
<dbReference type="RefSeq" id="WP_040363967.1">
    <property type="nucleotide sequence ID" value="NZ_JOPB01000018.1"/>
</dbReference>
<evidence type="ECO:0000256" key="1">
    <source>
        <dbReference type="SAM" id="MobiDB-lite"/>
    </source>
</evidence>
<reference evidence="3" key="1">
    <citation type="submission" date="2014-06" db="EMBL/GenBank/DDBJ databases">
        <authorList>
            <person name="Winans N.J."/>
            <person name="Newell P.D."/>
            <person name="Douglas A.E."/>
        </authorList>
    </citation>
    <scope>NUCLEOTIDE SEQUENCE [LARGE SCALE GENOMIC DNA]</scope>
    <source>
        <strain evidence="3">DmL_052</strain>
    </source>
</reference>
<gene>
    <name evidence="2" type="ORF">HK18_01270</name>
</gene>
<feature type="region of interest" description="Disordered" evidence="1">
    <location>
        <begin position="1"/>
        <end position="62"/>
    </location>
</feature>
<dbReference type="AlphaFoldDB" id="A0A251ZT10"/>
<accession>A0A251ZT10</accession>
<evidence type="ECO:0008006" key="4">
    <source>
        <dbReference type="Google" id="ProtNLM"/>
    </source>
</evidence>
<protein>
    <recommendedName>
        <fullName evidence="4">Mu-like prophage FluMu N-terminal domain-containing protein</fullName>
    </recommendedName>
</protein>
<evidence type="ECO:0000313" key="3">
    <source>
        <dbReference type="Proteomes" id="UP000194946"/>
    </source>
</evidence>
<keyword evidence="3" id="KW-1185">Reference proteome</keyword>
<feature type="compositionally biased region" description="Polar residues" evidence="1">
    <location>
        <begin position="1"/>
        <end position="10"/>
    </location>
</feature>
<evidence type="ECO:0000313" key="2">
    <source>
        <dbReference type="EMBL" id="OUI77796.1"/>
    </source>
</evidence>